<comment type="caution">
    <text evidence="7">The sequence shown here is derived from an EMBL/GenBank/DDBJ whole genome shotgun (WGS) entry which is preliminary data.</text>
</comment>
<evidence type="ECO:0000259" key="6">
    <source>
        <dbReference type="Pfam" id="PF05699"/>
    </source>
</evidence>
<evidence type="ECO:0000256" key="2">
    <source>
        <dbReference type="ARBA" id="ARBA00022723"/>
    </source>
</evidence>
<keyword evidence="5" id="KW-0539">Nucleus</keyword>
<dbReference type="AlphaFoldDB" id="A0A814PRW0"/>
<dbReference type="InterPro" id="IPR052035">
    <property type="entry name" value="ZnF_BED_domain_contain"/>
</dbReference>
<gene>
    <name evidence="9" type="ORF">BYL167_LOCUS4076</name>
    <name evidence="7" type="ORF">CJN711_LOCUS7572</name>
    <name evidence="10" type="ORF">GIL414_LOCUS2842</name>
    <name evidence="8" type="ORF">KQP761_LOCUS24098</name>
</gene>
<keyword evidence="3" id="KW-0863">Zinc-finger</keyword>
<dbReference type="Pfam" id="PF05699">
    <property type="entry name" value="Dimer_Tnp_hAT"/>
    <property type="match status" value="1"/>
</dbReference>
<dbReference type="SUPFAM" id="SSF53098">
    <property type="entry name" value="Ribonuclease H-like"/>
    <property type="match status" value="1"/>
</dbReference>
<evidence type="ECO:0000313" key="7">
    <source>
        <dbReference type="EMBL" id="CAF1109767.1"/>
    </source>
</evidence>
<keyword evidence="4" id="KW-0862">Zinc</keyword>
<dbReference type="OrthoDB" id="1607513at2759"/>
<dbReference type="Proteomes" id="UP000681720">
    <property type="component" value="Unassembled WGS sequence"/>
</dbReference>
<reference evidence="7" key="1">
    <citation type="submission" date="2021-02" db="EMBL/GenBank/DDBJ databases">
        <authorList>
            <person name="Nowell W R."/>
        </authorList>
    </citation>
    <scope>NUCLEOTIDE SEQUENCE</scope>
</reference>
<feature type="domain" description="HAT C-terminal dimerisation" evidence="6">
    <location>
        <begin position="284"/>
        <end position="364"/>
    </location>
</feature>
<dbReference type="EMBL" id="CAJNOW010013005">
    <property type="protein sequence ID" value="CAF1616661.1"/>
    <property type="molecule type" value="Genomic_DNA"/>
</dbReference>
<dbReference type="PANTHER" id="PTHR46481:SF10">
    <property type="entry name" value="ZINC FINGER BED DOMAIN-CONTAINING PROTEIN 39"/>
    <property type="match status" value="1"/>
</dbReference>
<evidence type="ECO:0000313" key="10">
    <source>
        <dbReference type="EMBL" id="CAF3831735.1"/>
    </source>
</evidence>
<evidence type="ECO:0000313" key="9">
    <source>
        <dbReference type="EMBL" id="CAF3820409.1"/>
    </source>
</evidence>
<accession>A0A814PRW0</accession>
<dbReference type="GO" id="GO:0046983">
    <property type="term" value="F:protein dimerization activity"/>
    <property type="evidence" value="ECO:0007669"/>
    <property type="project" value="InterPro"/>
</dbReference>
<dbReference type="GO" id="GO:0005634">
    <property type="term" value="C:nucleus"/>
    <property type="evidence" value="ECO:0007669"/>
    <property type="project" value="UniProtKB-SubCell"/>
</dbReference>
<dbReference type="Proteomes" id="UP000663855">
    <property type="component" value="Unassembled WGS sequence"/>
</dbReference>
<evidence type="ECO:0000256" key="3">
    <source>
        <dbReference type="ARBA" id="ARBA00022771"/>
    </source>
</evidence>
<feature type="non-terminal residue" evidence="7">
    <location>
        <position position="369"/>
    </location>
</feature>
<dbReference type="EMBL" id="CAJNOV010002584">
    <property type="protein sequence ID" value="CAF1109767.1"/>
    <property type="molecule type" value="Genomic_DNA"/>
</dbReference>
<proteinExistence type="predicted"/>
<sequence>WIGCTDHLINLCANDVVRNESKVIDVLSAVRNIVIFTRQSHLANETLHKFQRSLGLIERQLIFDVITRWNSTFYMVQRFMEERICLIACMNDKVFQKHFTNAKALESIEWNNLEELINVLEPFEAATRKLSVDSSPTLSLAIPLVTTLFTSLETRSTDSVFLREIKGILRQSLDERFKDIYQNKMILLSTVLDPRWKDFNCLERLLYQKHVETLNVLNKLQAFESKTLAYVALKEQFDTLLENDSVLSQSQSSISDEAKNEPYDIFDIMITNHSLTSSNSTCSELIMYQHEREISRNDNPLKWWSENKRKYPLLSQLACKYLCISATSAPSERMFSASGYLTSDRPSRLTPESANVLLFLNKNMSKSVN</sequence>
<dbReference type="GO" id="GO:0008270">
    <property type="term" value="F:zinc ion binding"/>
    <property type="evidence" value="ECO:0007669"/>
    <property type="project" value="UniProtKB-KW"/>
</dbReference>
<evidence type="ECO:0000313" key="8">
    <source>
        <dbReference type="EMBL" id="CAF1616661.1"/>
    </source>
</evidence>
<dbReference type="PANTHER" id="PTHR46481">
    <property type="entry name" value="ZINC FINGER BED DOMAIN-CONTAINING PROTEIN 4"/>
    <property type="match status" value="1"/>
</dbReference>
<dbReference type="Proteomes" id="UP000663834">
    <property type="component" value="Unassembled WGS sequence"/>
</dbReference>
<name>A0A814PRW0_9BILA</name>
<evidence type="ECO:0000256" key="4">
    <source>
        <dbReference type="ARBA" id="ARBA00022833"/>
    </source>
</evidence>
<evidence type="ECO:0000256" key="5">
    <source>
        <dbReference type="ARBA" id="ARBA00023242"/>
    </source>
</evidence>
<comment type="subcellular location">
    <subcellularLocation>
        <location evidence="1">Nucleus</location>
    </subcellularLocation>
</comment>
<dbReference type="InterPro" id="IPR008906">
    <property type="entry name" value="HATC_C_dom"/>
</dbReference>
<evidence type="ECO:0000313" key="11">
    <source>
        <dbReference type="Proteomes" id="UP000663855"/>
    </source>
</evidence>
<dbReference type="InterPro" id="IPR012337">
    <property type="entry name" value="RNaseH-like_sf"/>
</dbReference>
<dbReference type="Proteomes" id="UP000681967">
    <property type="component" value="Unassembled WGS sequence"/>
</dbReference>
<protein>
    <recommendedName>
        <fullName evidence="6">HAT C-terminal dimerisation domain-containing protein</fullName>
    </recommendedName>
</protein>
<organism evidence="7 11">
    <name type="scientific">Rotaria magnacalcarata</name>
    <dbReference type="NCBI Taxonomy" id="392030"/>
    <lineage>
        <taxon>Eukaryota</taxon>
        <taxon>Metazoa</taxon>
        <taxon>Spiralia</taxon>
        <taxon>Gnathifera</taxon>
        <taxon>Rotifera</taxon>
        <taxon>Eurotatoria</taxon>
        <taxon>Bdelloidea</taxon>
        <taxon>Philodinida</taxon>
        <taxon>Philodinidae</taxon>
        <taxon>Rotaria</taxon>
    </lineage>
</organism>
<dbReference type="EMBL" id="CAJOBJ010000580">
    <property type="protein sequence ID" value="CAF3831735.1"/>
    <property type="molecule type" value="Genomic_DNA"/>
</dbReference>
<evidence type="ECO:0000256" key="1">
    <source>
        <dbReference type="ARBA" id="ARBA00004123"/>
    </source>
</evidence>
<keyword evidence="2" id="KW-0479">Metal-binding</keyword>
<dbReference type="EMBL" id="CAJOBH010000837">
    <property type="protein sequence ID" value="CAF3820409.1"/>
    <property type="molecule type" value="Genomic_DNA"/>
</dbReference>